<dbReference type="Gene3D" id="3.40.50.300">
    <property type="entry name" value="P-loop containing nucleotide triphosphate hydrolases"/>
    <property type="match status" value="2"/>
</dbReference>
<accession>A0AA39SVG3</accession>
<evidence type="ECO:0000256" key="3">
    <source>
        <dbReference type="ARBA" id="ARBA00022741"/>
    </source>
</evidence>
<organism evidence="8 9">
    <name type="scientific">Acer saccharum</name>
    <name type="common">Sugar maple</name>
    <dbReference type="NCBI Taxonomy" id="4024"/>
    <lineage>
        <taxon>Eukaryota</taxon>
        <taxon>Viridiplantae</taxon>
        <taxon>Streptophyta</taxon>
        <taxon>Embryophyta</taxon>
        <taxon>Tracheophyta</taxon>
        <taxon>Spermatophyta</taxon>
        <taxon>Magnoliopsida</taxon>
        <taxon>eudicotyledons</taxon>
        <taxon>Gunneridae</taxon>
        <taxon>Pentapetalae</taxon>
        <taxon>rosids</taxon>
        <taxon>malvids</taxon>
        <taxon>Sapindales</taxon>
        <taxon>Sapindaceae</taxon>
        <taxon>Hippocastanoideae</taxon>
        <taxon>Acereae</taxon>
        <taxon>Acer</taxon>
    </lineage>
</organism>
<dbReference type="PROSITE" id="PS51194">
    <property type="entry name" value="HELICASE_CTER"/>
    <property type="match status" value="1"/>
</dbReference>
<evidence type="ECO:0000256" key="5">
    <source>
        <dbReference type="ARBA" id="ARBA00022840"/>
    </source>
</evidence>
<dbReference type="PANTHER" id="PTHR43655">
    <property type="entry name" value="ATP-DEPENDENT PROTEASE"/>
    <property type="match status" value="1"/>
</dbReference>
<name>A0AA39SVG3_ACESA</name>
<keyword evidence="9" id="KW-1185">Reference proteome</keyword>
<dbReference type="CDD" id="cd18787">
    <property type="entry name" value="SF2_C_DEAD"/>
    <property type="match status" value="1"/>
</dbReference>
<reference evidence="8" key="1">
    <citation type="journal article" date="2022" name="Plant J.">
        <title>Strategies of tolerance reflected in two North American maple genomes.</title>
        <authorList>
            <person name="McEvoy S.L."/>
            <person name="Sezen U.U."/>
            <person name="Trouern-Trend A."/>
            <person name="McMahon S.M."/>
            <person name="Schaberg P.G."/>
            <person name="Yang J."/>
            <person name="Wegrzyn J.L."/>
            <person name="Swenson N.G."/>
        </authorList>
    </citation>
    <scope>NUCLEOTIDE SEQUENCE</scope>
    <source>
        <strain evidence="8">NS2018</strain>
    </source>
</reference>
<evidence type="ECO:0000313" key="8">
    <source>
        <dbReference type="EMBL" id="KAK0598789.1"/>
    </source>
</evidence>
<dbReference type="Proteomes" id="UP001168877">
    <property type="component" value="Unassembled WGS sequence"/>
</dbReference>
<dbReference type="AlphaFoldDB" id="A0AA39SVG3"/>
<dbReference type="Gene3D" id="1.10.8.60">
    <property type="match status" value="1"/>
</dbReference>
<dbReference type="GO" id="GO:0009535">
    <property type="term" value="C:chloroplast thylakoid membrane"/>
    <property type="evidence" value="ECO:0007669"/>
    <property type="project" value="TreeGrafter"/>
</dbReference>
<dbReference type="Pfam" id="PF17862">
    <property type="entry name" value="AAA_lid_3"/>
    <property type="match status" value="1"/>
</dbReference>
<keyword evidence="4" id="KW-0862">Zinc</keyword>
<dbReference type="InterPro" id="IPR041569">
    <property type="entry name" value="AAA_lid_3"/>
</dbReference>
<keyword evidence="6" id="KW-0482">Metalloprotease</keyword>
<keyword evidence="6" id="KW-0645">Protease</keyword>
<evidence type="ECO:0000256" key="6">
    <source>
        <dbReference type="ARBA" id="ARBA00023049"/>
    </source>
</evidence>
<comment type="caution">
    <text evidence="8">The sequence shown here is derived from an EMBL/GenBank/DDBJ whole genome shotgun (WGS) entry which is preliminary data.</text>
</comment>
<dbReference type="GO" id="GO:0005524">
    <property type="term" value="F:ATP binding"/>
    <property type="evidence" value="ECO:0007669"/>
    <property type="project" value="UniProtKB-KW"/>
</dbReference>
<keyword evidence="3" id="KW-0547">Nucleotide-binding</keyword>
<comment type="cofactor">
    <cofactor evidence="1">
        <name>Zn(2+)</name>
        <dbReference type="ChEBI" id="CHEBI:29105"/>
    </cofactor>
</comment>
<feature type="domain" description="Helicase C-terminal" evidence="7">
    <location>
        <begin position="462"/>
        <end position="622"/>
    </location>
</feature>
<keyword evidence="6" id="KW-0378">Hydrolase</keyword>
<dbReference type="Pfam" id="PF00271">
    <property type="entry name" value="Helicase_C"/>
    <property type="match status" value="1"/>
</dbReference>
<dbReference type="EMBL" id="JAUESC010000004">
    <property type="protein sequence ID" value="KAK0598789.1"/>
    <property type="molecule type" value="Genomic_DNA"/>
</dbReference>
<dbReference type="InterPro" id="IPR001650">
    <property type="entry name" value="Helicase_C-like"/>
</dbReference>
<dbReference type="PANTHER" id="PTHR43655:SF19">
    <property type="entry name" value="ATP-DEPENDENT ZINC METALLOPROTEASE FTSH 12, CHLOROPLASTIC"/>
    <property type="match status" value="1"/>
</dbReference>
<evidence type="ECO:0000256" key="2">
    <source>
        <dbReference type="ARBA" id="ARBA00022723"/>
    </source>
</evidence>
<proteinExistence type="predicted"/>
<dbReference type="GO" id="GO:0046872">
    <property type="term" value="F:metal ion binding"/>
    <property type="evidence" value="ECO:0007669"/>
    <property type="project" value="UniProtKB-KW"/>
</dbReference>
<reference evidence="8" key="2">
    <citation type="submission" date="2023-06" db="EMBL/GenBank/DDBJ databases">
        <authorList>
            <person name="Swenson N.G."/>
            <person name="Wegrzyn J.L."/>
            <person name="Mcevoy S.L."/>
        </authorList>
    </citation>
    <scope>NUCLEOTIDE SEQUENCE</scope>
    <source>
        <strain evidence="8">NS2018</strain>
        <tissue evidence="8">Leaf</tissue>
    </source>
</reference>
<evidence type="ECO:0000256" key="1">
    <source>
        <dbReference type="ARBA" id="ARBA00001947"/>
    </source>
</evidence>
<keyword evidence="5" id="KW-0067">ATP-binding</keyword>
<sequence>MELAVPYRPNPLLSSSSKSLTKTTLLQVPVIKRRPRISRQRPVFRVCSSANPDGSGGLSWQSLGRSVRVGSERLCSKMGESVKKETGFDFDEANVKVTELVGRVKGELKKGESELTRFRTELVPAFVEWNRWELWKDVKNWEPKRIGMYVLYVFAVILSCQRIYVVIRASYLNRQRKELTEAYMEALIPEPSPSNIRKFKKSVWRKTGPKGLKLKKFIEGPDGTLIHNSSYVGEDAWVDDPEPPQDSVKQVIDNNERLSAEEKKKLTEDLGISGKVQENNGHWCERLCAWKEIIRRENLSEELDSRNAKYVVEFNMKEVENSLRKDVVGKVSETQGTRALWIAKRWWRYHPKLPYTYFLDKLDSSELMDFHINASTCRKEKTGIDRFSLRQAVILICATNRPDELDLEFVRTGHIDRRLYIGLPDAKQRVQIFGVHSAGKQLSEDVNFEEVVFRTVGFSGADIRNLVNEAAIMSDAFPSLECLSVNWNCIKRETLRGKFPQYLRKLNYLALAGPFKETVICPSCFLHKMPNLETLRVNKGFSKELLLCEGLGCKEKHAELPGQASILLATDVASRGLDIPTVDLIINYDIPMNPSDYVHHVGRTARAGQRWAVCELRFPSKV</sequence>
<dbReference type="GO" id="GO:0034982">
    <property type="term" value="P:mitochondrial protein processing"/>
    <property type="evidence" value="ECO:0007669"/>
    <property type="project" value="TreeGrafter"/>
</dbReference>
<dbReference type="GO" id="GO:0005745">
    <property type="term" value="C:m-AAA complex"/>
    <property type="evidence" value="ECO:0007669"/>
    <property type="project" value="TreeGrafter"/>
</dbReference>
<dbReference type="InterPro" id="IPR050928">
    <property type="entry name" value="ATP-dep_Zn_Metalloprotease"/>
</dbReference>
<gene>
    <name evidence="8" type="ORF">LWI29_038027</name>
</gene>
<dbReference type="GO" id="GO:0009793">
    <property type="term" value="P:embryo development ending in seed dormancy"/>
    <property type="evidence" value="ECO:0007669"/>
    <property type="project" value="TreeGrafter"/>
</dbReference>
<dbReference type="InterPro" id="IPR027417">
    <property type="entry name" value="P-loop_NTPase"/>
</dbReference>
<evidence type="ECO:0000256" key="4">
    <source>
        <dbReference type="ARBA" id="ARBA00022833"/>
    </source>
</evidence>
<evidence type="ECO:0000313" key="9">
    <source>
        <dbReference type="Proteomes" id="UP001168877"/>
    </source>
</evidence>
<dbReference type="SUPFAM" id="SSF52540">
    <property type="entry name" value="P-loop containing nucleoside triphosphate hydrolases"/>
    <property type="match status" value="2"/>
</dbReference>
<dbReference type="GO" id="GO:0008237">
    <property type="term" value="F:metallopeptidase activity"/>
    <property type="evidence" value="ECO:0007669"/>
    <property type="project" value="UniProtKB-KW"/>
</dbReference>
<keyword evidence="2" id="KW-0479">Metal-binding</keyword>
<dbReference type="SMART" id="SM00490">
    <property type="entry name" value="HELICc"/>
    <property type="match status" value="1"/>
</dbReference>
<evidence type="ECO:0000259" key="7">
    <source>
        <dbReference type="PROSITE" id="PS51194"/>
    </source>
</evidence>
<protein>
    <recommendedName>
        <fullName evidence="7">Helicase C-terminal domain-containing protein</fullName>
    </recommendedName>
</protein>